<organism evidence="1 2">
    <name type="scientific">Lactiplantibacillus plantarum subsp. plantarum</name>
    <dbReference type="NCBI Taxonomy" id="337330"/>
    <lineage>
        <taxon>Bacteria</taxon>
        <taxon>Bacillati</taxon>
        <taxon>Bacillota</taxon>
        <taxon>Bacilli</taxon>
        <taxon>Lactobacillales</taxon>
        <taxon>Lactobacillaceae</taxon>
        <taxon>Lactiplantibacillus</taxon>
    </lineage>
</organism>
<evidence type="ECO:0000313" key="2">
    <source>
        <dbReference type="Proteomes" id="UP000236990"/>
    </source>
</evidence>
<dbReference type="AlphaFoldDB" id="A0A2S3U8B7"/>
<dbReference type="InterPro" id="IPR021358">
    <property type="entry name" value="DUF2977"/>
</dbReference>
<dbReference type="EMBL" id="NKCZ01000072">
    <property type="protein sequence ID" value="POD88532.1"/>
    <property type="molecule type" value="Genomic_DNA"/>
</dbReference>
<name>A0A2S3U8B7_LACPN</name>
<accession>A0A2S3U8B7</accession>
<gene>
    <name evidence="1" type="ORF">S101258_00703</name>
</gene>
<sequence length="96" mass="10237">MQVKTDGEGLITGYVTIGGIENGIDYSGSIPDEFSTDFMPGKWRLDNGNIVKNASYTPDLDADTSTEATSQQTFNANILLQLAELKAANSSKSEAS</sequence>
<protein>
    <submittedName>
        <fullName evidence="1">Uncharacterized protein</fullName>
    </submittedName>
</protein>
<comment type="caution">
    <text evidence="1">The sequence shown here is derived from an EMBL/GenBank/DDBJ whole genome shotgun (WGS) entry which is preliminary data.</text>
</comment>
<dbReference type="Pfam" id="PF11192">
    <property type="entry name" value="DUF2977"/>
    <property type="match status" value="1"/>
</dbReference>
<evidence type="ECO:0000313" key="1">
    <source>
        <dbReference type="EMBL" id="POD88532.1"/>
    </source>
</evidence>
<proteinExistence type="predicted"/>
<reference evidence="1 2" key="1">
    <citation type="submission" date="2017-06" db="EMBL/GenBank/DDBJ databases">
        <title>Genome sequence of Lactobacillus plantarum subsp. plantarum strain SRCM101258.</title>
        <authorList>
            <person name="Cho S.H."/>
        </authorList>
    </citation>
    <scope>NUCLEOTIDE SEQUENCE [LARGE SCALE GENOMIC DNA]</scope>
    <source>
        <strain evidence="1 2">SRCM101258</strain>
    </source>
</reference>
<dbReference type="Proteomes" id="UP000236990">
    <property type="component" value="Unassembled WGS sequence"/>
</dbReference>